<dbReference type="AlphaFoldDB" id="A0A0U1DE19"/>
<sequence>MVLTAITNTNALVNPATPRSTAHSNVFVDKGIAARLAAITGRLTRHAVIERASRGQIEPASAPAR</sequence>
<accession>A0A0U1DE19</accession>
<proteinExistence type="predicted"/>
<gene>
    <name evidence="1" type="ORF">BN970_02734</name>
</gene>
<dbReference type="EMBL" id="CTEF01000002">
    <property type="protein sequence ID" value="CQD13850.1"/>
    <property type="molecule type" value="Genomic_DNA"/>
</dbReference>
<dbReference type="Proteomes" id="UP000182227">
    <property type="component" value="Unassembled WGS sequence"/>
</dbReference>
<reference evidence="1 2" key="1">
    <citation type="submission" date="2015-03" db="EMBL/GenBank/DDBJ databases">
        <authorList>
            <person name="Murphy D."/>
        </authorList>
    </citation>
    <scope>NUCLEOTIDE SEQUENCE [LARGE SCALE GENOMIC DNA]</scope>
    <source>
        <strain evidence="1 2">D16</strain>
    </source>
</reference>
<evidence type="ECO:0000313" key="2">
    <source>
        <dbReference type="Proteomes" id="UP000182227"/>
    </source>
</evidence>
<organism evidence="1 2">
    <name type="scientific">Mycolicibacterium conceptionense</name>
    <dbReference type="NCBI Taxonomy" id="451644"/>
    <lineage>
        <taxon>Bacteria</taxon>
        <taxon>Bacillati</taxon>
        <taxon>Actinomycetota</taxon>
        <taxon>Actinomycetes</taxon>
        <taxon>Mycobacteriales</taxon>
        <taxon>Mycobacteriaceae</taxon>
        <taxon>Mycolicibacterium</taxon>
    </lineage>
</organism>
<name>A0A0U1DE19_9MYCO</name>
<evidence type="ECO:0000313" key="1">
    <source>
        <dbReference type="EMBL" id="CQD13850.1"/>
    </source>
</evidence>
<protein>
    <submittedName>
        <fullName evidence="1">Uncharacterized protein</fullName>
    </submittedName>
</protein>